<comment type="caution">
    <text evidence="1">The sequence shown here is derived from an EMBL/GenBank/DDBJ whole genome shotgun (WGS) entry which is preliminary data.</text>
</comment>
<proteinExistence type="predicted"/>
<reference evidence="1 2" key="1">
    <citation type="submission" date="2015-01" db="EMBL/GenBank/DDBJ databases">
        <title>Evolution of Trichinella species and genotypes.</title>
        <authorList>
            <person name="Korhonen P.K."/>
            <person name="Edoardo P."/>
            <person name="Giuseppe L.R."/>
            <person name="Gasser R.B."/>
        </authorList>
    </citation>
    <scope>NUCLEOTIDE SEQUENCE [LARGE SCALE GENOMIC DNA]</scope>
    <source>
        <strain evidence="1">ISS470</strain>
    </source>
</reference>
<gene>
    <name evidence="1" type="ORF">T4D_14202</name>
</gene>
<accession>A0A0V1F433</accession>
<sequence>MELEVTRQHIYHVQLLLKNGNELYLHSPNFVVKIGSGTGKTGTQNLEETAPEMTKRLHNS</sequence>
<protein>
    <submittedName>
        <fullName evidence="1">Uncharacterized protein</fullName>
    </submittedName>
</protein>
<dbReference type="EMBL" id="JYDT01000292">
    <property type="protein sequence ID" value="KRY80918.1"/>
    <property type="molecule type" value="Genomic_DNA"/>
</dbReference>
<evidence type="ECO:0000313" key="2">
    <source>
        <dbReference type="Proteomes" id="UP000054995"/>
    </source>
</evidence>
<organism evidence="1 2">
    <name type="scientific">Trichinella pseudospiralis</name>
    <name type="common">Parasitic roundworm</name>
    <dbReference type="NCBI Taxonomy" id="6337"/>
    <lineage>
        <taxon>Eukaryota</taxon>
        <taxon>Metazoa</taxon>
        <taxon>Ecdysozoa</taxon>
        <taxon>Nematoda</taxon>
        <taxon>Enoplea</taxon>
        <taxon>Dorylaimia</taxon>
        <taxon>Trichinellida</taxon>
        <taxon>Trichinellidae</taxon>
        <taxon>Trichinella</taxon>
    </lineage>
</organism>
<evidence type="ECO:0000313" key="1">
    <source>
        <dbReference type="EMBL" id="KRY80918.1"/>
    </source>
</evidence>
<dbReference type="AlphaFoldDB" id="A0A0V1F433"/>
<keyword evidence="2" id="KW-1185">Reference proteome</keyword>
<dbReference type="Proteomes" id="UP000054995">
    <property type="component" value="Unassembled WGS sequence"/>
</dbReference>
<name>A0A0V1F433_TRIPS</name>